<keyword evidence="2" id="KW-1185">Reference proteome</keyword>
<dbReference type="GeneID" id="96302942"/>
<dbReference type="AlphaFoldDB" id="A0A1I4DI13"/>
<sequence length="91" mass="10121">MPAEPYLIAGIRTMPEHMTSPPQVLFTAWLLAENIDRTRGSSITVWDEDPIRAEFTLFEQDENGTPIIETLYVSTLPPMSGVAGGDPEYQP</sequence>
<evidence type="ECO:0000313" key="2">
    <source>
        <dbReference type="Proteomes" id="UP000199111"/>
    </source>
</evidence>
<name>A0A1I4DI13_9ACTN</name>
<dbReference type="EMBL" id="FOQY01000041">
    <property type="protein sequence ID" value="SFK92440.1"/>
    <property type="molecule type" value="Genomic_DNA"/>
</dbReference>
<gene>
    <name evidence="1" type="ORF">SAMN05216275_14154</name>
</gene>
<accession>A0A1I4DI13</accession>
<evidence type="ECO:0000313" key="1">
    <source>
        <dbReference type="EMBL" id="SFK92440.1"/>
    </source>
</evidence>
<dbReference type="Proteomes" id="UP000199111">
    <property type="component" value="Unassembled WGS sequence"/>
</dbReference>
<dbReference type="RefSeq" id="WP_093891475.1">
    <property type="nucleotide sequence ID" value="NZ_FOQY01000041.1"/>
</dbReference>
<reference evidence="2" key="1">
    <citation type="submission" date="2016-10" db="EMBL/GenBank/DDBJ databases">
        <authorList>
            <person name="Varghese N."/>
            <person name="Submissions S."/>
        </authorList>
    </citation>
    <scope>NUCLEOTIDE SEQUENCE [LARGE SCALE GENOMIC DNA]</scope>
    <source>
        <strain evidence="2">CGMCC 4.2126</strain>
    </source>
</reference>
<proteinExistence type="predicted"/>
<organism evidence="1 2">
    <name type="scientific">Streptosporangium canum</name>
    <dbReference type="NCBI Taxonomy" id="324952"/>
    <lineage>
        <taxon>Bacteria</taxon>
        <taxon>Bacillati</taxon>
        <taxon>Actinomycetota</taxon>
        <taxon>Actinomycetes</taxon>
        <taxon>Streptosporangiales</taxon>
        <taxon>Streptosporangiaceae</taxon>
        <taxon>Streptosporangium</taxon>
    </lineage>
</organism>
<protein>
    <submittedName>
        <fullName evidence="1">Uncharacterized protein</fullName>
    </submittedName>
</protein>